<dbReference type="InterPro" id="IPR050266">
    <property type="entry name" value="AB_hydrolase_sf"/>
</dbReference>
<dbReference type="Proteomes" id="UP000838821">
    <property type="component" value="Unassembled WGS sequence"/>
</dbReference>
<dbReference type="InterPro" id="IPR029058">
    <property type="entry name" value="AB_hydrolase_fold"/>
</dbReference>
<name>A0ABM9CYQ9_9BACL</name>
<dbReference type="EMBL" id="CAKMMW010000043">
    <property type="protein sequence ID" value="CAH1231745.1"/>
    <property type="molecule type" value="Genomic_DNA"/>
</dbReference>
<organism evidence="2 3">
    <name type="scientific">Paenibacillus allorhizoplanae</name>
    <dbReference type="NCBI Taxonomy" id="2905648"/>
    <lineage>
        <taxon>Bacteria</taxon>
        <taxon>Bacillati</taxon>
        <taxon>Bacillota</taxon>
        <taxon>Bacilli</taxon>
        <taxon>Bacillales</taxon>
        <taxon>Paenibacillaceae</taxon>
        <taxon>Paenibacillus</taxon>
    </lineage>
</organism>
<dbReference type="Gene3D" id="3.40.50.1820">
    <property type="entry name" value="alpha/beta hydrolase"/>
    <property type="match status" value="1"/>
</dbReference>
<dbReference type="InterPro" id="IPR000073">
    <property type="entry name" value="AB_hydrolase_1"/>
</dbReference>
<gene>
    <name evidence="2" type="ORF">PAECIP111891_06880</name>
</gene>
<proteinExistence type="predicted"/>
<protein>
    <recommendedName>
        <fullName evidence="1">AB hydrolase-1 domain-containing protein</fullName>
    </recommendedName>
</protein>
<dbReference type="PANTHER" id="PTHR43798">
    <property type="entry name" value="MONOACYLGLYCEROL LIPASE"/>
    <property type="match status" value="1"/>
</dbReference>
<evidence type="ECO:0000313" key="2">
    <source>
        <dbReference type="EMBL" id="CAH1231745.1"/>
    </source>
</evidence>
<feature type="domain" description="AB hydrolase-1" evidence="1">
    <location>
        <begin position="29"/>
        <end position="255"/>
    </location>
</feature>
<dbReference type="Pfam" id="PF12697">
    <property type="entry name" value="Abhydrolase_6"/>
    <property type="match status" value="1"/>
</dbReference>
<comment type="caution">
    <text evidence="2">The sequence shown here is derived from an EMBL/GenBank/DDBJ whole genome shotgun (WGS) entry which is preliminary data.</text>
</comment>
<reference evidence="2" key="1">
    <citation type="submission" date="2022-01" db="EMBL/GenBank/DDBJ databases">
        <authorList>
            <person name="Criscuolo A."/>
        </authorList>
    </citation>
    <scope>NUCLEOTIDE SEQUENCE</scope>
    <source>
        <strain evidence="2">CIP111891</strain>
    </source>
</reference>
<evidence type="ECO:0000259" key="1">
    <source>
        <dbReference type="Pfam" id="PF12697"/>
    </source>
</evidence>
<dbReference type="RefSeq" id="WP_236293310.1">
    <property type="nucleotide sequence ID" value="NZ_CAKMMW010000043.1"/>
</dbReference>
<evidence type="ECO:0000313" key="3">
    <source>
        <dbReference type="Proteomes" id="UP000838821"/>
    </source>
</evidence>
<sequence length="264" mass="29406">MRTSQFHEVKTRQEASTTIMWLTGWSMSEKVFDPMRELLPDFHHISVDYSEAGSPEEMLVLIETVAKNILSSNGIAAHSRGDGRRLLICGWSLGGLLALQLAAKGYGDGLVLFAANARFTRTKEEMDLGWSVAAIQQMMIGLRKNPQEVVTRFRQNLFRETEIRAGAGLGSELPFVGNWTITGLISGLQILRSEEVLTKLPIIACPVLVVHGTEDKICPYSAALELVAGLPQAELLTIPDCGHVPFWDRESAIVDTLRRWWHEH</sequence>
<keyword evidence="3" id="KW-1185">Reference proteome</keyword>
<dbReference type="SUPFAM" id="SSF53474">
    <property type="entry name" value="alpha/beta-Hydrolases"/>
    <property type="match status" value="1"/>
</dbReference>
<accession>A0ABM9CYQ9</accession>